<dbReference type="PANTHER" id="PTHR37017:SF11">
    <property type="entry name" value="ESTERASE_LIPASE_THIOESTERASE DOMAIN-CONTAINING PROTEIN"/>
    <property type="match status" value="1"/>
</dbReference>
<keyword evidence="3" id="KW-1185">Reference proteome</keyword>
<sequence length="250" mass="27006">MAAIKPVVVIIPGGFHRPSHYDNLTNPLREKGYDVLTPPLVVAGDENVDADATPLSDVARIFEELKPLLDQGREAVLVSHSYGSVVAAESLKEHTIQDRKERGLQGGIKGWVCIAGFAFPALGKNLMGGEDELPLLPYQTLKDGLLSLTEDAKPLFFNDVPPEIADEAWASILKFQSHKSLTSLPTFIASQAKCSKTYVLCEKDQTVPPQFQEMMVGVGGFDKVLRVPAGHAPYLTVPDQVVAAIEGACS</sequence>
<dbReference type="InterPro" id="IPR052897">
    <property type="entry name" value="Sec-Metab_Biosynth_Hydrolase"/>
</dbReference>
<dbReference type="EMBL" id="JAGPXD010000002">
    <property type="protein sequence ID" value="KAH7368146.1"/>
    <property type="molecule type" value="Genomic_DNA"/>
</dbReference>
<evidence type="ECO:0000259" key="1">
    <source>
        <dbReference type="Pfam" id="PF12697"/>
    </source>
</evidence>
<proteinExistence type="predicted"/>
<organism evidence="2 3">
    <name type="scientific">Plectosphaerella cucumerina</name>
    <dbReference type="NCBI Taxonomy" id="40658"/>
    <lineage>
        <taxon>Eukaryota</taxon>
        <taxon>Fungi</taxon>
        <taxon>Dikarya</taxon>
        <taxon>Ascomycota</taxon>
        <taxon>Pezizomycotina</taxon>
        <taxon>Sordariomycetes</taxon>
        <taxon>Hypocreomycetidae</taxon>
        <taxon>Glomerellales</taxon>
        <taxon>Plectosphaerellaceae</taxon>
        <taxon>Plectosphaerella</taxon>
    </lineage>
</organism>
<dbReference type="PANTHER" id="PTHR37017">
    <property type="entry name" value="AB HYDROLASE-1 DOMAIN-CONTAINING PROTEIN-RELATED"/>
    <property type="match status" value="1"/>
</dbReference>
<gene>
    <name evidence="2" type="ORF">B0T11DRAFT_326352</name>
</gene>
<dbReference type="Pfam" id="PF12697">
    <property type="entry name" value="Abhydrolase_6"/>
    <property type="match status" value="1"/>
</dbReference>
<dbReference type="OrthoDB" id="1263307at2759"/>
<keyword evidence="2" id="KW-0378">Hydrolase</keyword>
<comment type="caution">
    <text evidence="2">The sequence shown here is derived from an EMBL/GenBank/DDBJ whole genome shotgun (WGS) entry which is preliminary data.</text>
</comment>
<feature type="domain" description="AB hydrolase-1" evidence="1">
    <location>
        <begin position="8"/>
        <end position="244"/>
    </location>
</feature>
<dbReference type="InterPro" id="IPR029058">
    <property type="entry name" value="AB_hydrolase_fold"/>
</dbReference>
<accession>A0A8K0X7P2</accession>
<dbReference type="AlphaFoldDB" id="A0A8K0X7P2"/>
<dbReference type="GO" id="GO:0016787">
    <property type="term" value="F:hydrolase activity"/>
    <property type="evidence" value="ECO:0007669"/>
    <property type="project" value="UniProtKB-KW"/>
</dbReference>
<dbReference type="Proteomes" id="UP000813385">
    <property type="component" value="Unassembled WGS sequence"/>
</dbReference>
<name>A0A8K0X7P2_9PEZI</name>
<protein>
    <submittedName>
        <fullName evidence="2">Alpha/beta hydrolase fold-1</fullName>
    </submittedName>
</protein>
<dbReference type="InterPro" id="IPR000073">
    <property type="entry name" value="AB_hydrolase_1"/>
</dbReference>
<dbReference type="SUPFAM" id="SSF53474">
    <property type="entry name" value="alpha/beta-Hydrolases"/>
    <property type="match status" value="1"/>
</dbReference>
<evidence type="ECO:0000313" key="2">
    <source>
        <dbReference type="EMBL" id="KAH7368146.1"/>
    </source>
</evidence>
<evidence type="ECO:0000313" key="3">
    <source>
        <dbReference type="Proteomes" id="UP000813385"/>
    </source>
</evidence>
<reference evidence="2" key="1">
    <citation type="journal article" date="2021" name="Nat. Commun.">
        <title>Genetic determinants of endophytism in the Arabidopsis root mycobiome.</title>
        <authorList>
            <person name="Mesny F."/>
            <person name="Miyauchi S."/>
            <person name="Thiergart T."/>
            <person name="Pickel B."/>
            <person name="Atanasova L."/>
            <person name="Karlsson M."/>
            <person name="Huettel B."/>
            <person name="Barry K.W."/>
            <person name="Haridas S."/>
            <person name="Chen C."/>
            <person name="Bauer D."/>
            <person name="Andreopoulos W."/>
            <person name="Pangilinan J."/>
            <person name="LaButti K."/>
            <person name="Riley R."/>
            <person name="Lipzen A."/>
            <person name="Clum A."/>
            <person name="Drula E."/>
            <person name="Henrissat B."/>
            <person name="Kohler A."/>
            <person name="Grigoriev I.V."/>
            <person name="Martin F.M."/>
            <person name="Hacquard S."/>
        </authorList>
    </citation>
    <scope>NUCLEOTIDE SEQUENCE</scope>
    <source>
        <strain evidence="2">MPI-CAGE-AT-0016</strain>
    </source>
</reference>
<dbReference type="Gene3D" id="3.40.50.1820">
    <property type="entry name" value="alpha/beta hydrolase"/>
    <property type="match status" value="1"/>
</dbReference>